<name>A0AAW2Y8D6_9LAMI</name>
<protein>
    <submittedName>
        <fullName evidence="1">Uncharacterized protein</fullName>
    </submittedName>
</protein>
<organism evidence="1">
    <name type="scientific">Sesamum latifolium</name>
    <dbReference type="NCBI Taxonomy" id="2727402"/>
    <lineage>
        <taxon>Eukaryota</taxon>
        <taxon>Viridiplantae</taxon>
        <taxon>Streptophyta</taxon>
        <taxon>Embryophyta</taxon>
        <taxon>Tracheophyta</taxon>
        <taxon>Spermatophyta</taxon>
        <taxon>Magnoliopsida</taxon>
        <taxon>eudicotyledons</taxon>
        <taxon>Gunneridae</taxon>
        <taxon>Pentapetalae</taxon>
        <taxon>asterids</taxon>
        <taxon>lamiids</taxon>
        <taxon>Lamiales</taxon>
        <taxon>Pedaliaceae</taxon>
        <taxon>Sesamum</taxon>
    </lineage>
</organism>
<gene>
    <name evidence="1" type="ORF">Slati_0091500</name>
</gene>
<reference evidence="1" key="2">
    <citation type="journal article" date="2024" name="Plant">
        <title>Genomic evolution and insights into agronomic trait innovations of Sesamum species.</title>
        <authorList>
            <person name="Miao H."/>
            <person name="Wang L."/>
            <person name="Qu L."/>
            <person name="Liu H."/>
            <person name="Sun Y."/>
            <person name="Le M."/>
            <person name="Wang Q."/>
            <person name="Wei S."/>
            <person name="Zheng Y."/>
            <person name="Lin W."/>
            <person name="Duan Y."/>
            <person name="Cao H."/>
            <person name="Xiong S."/>
            <person name="Wang X."/>
            <person name="Wei L."/>
            <person name="Li C."/>
            <person name="Ma Q."/>
            <person name="Ju M."/>
            <person name="Zhao R."/>
            <person name="Li G."/>
            <person name="Mu C."/>
            <person name="Tian Q."/>
            <person name="Mei H."/>
            <person name="Zhang T."/>
            <person name="Gao T."/>
            <person name="Zhang H."/>
        </authorList>
    </citation>
    <scope>NUCLEOTIDE SEQUENCE</scope>
    <source>
        <strain evidence="1">KEN1</strain>
    </source>
</reference>
<comment type="caution">
    <text evidence="1">The sequence shown here is derived from an EMBL/GenBank/DDBJ whole genome shotgun (WGS) entry which is preliminary data.</text>
</comment>
<proteinExistence type="predicted"/>
<dbReference type="EMBL" id="JACGWN010000001">
    <property type="protein sequence ID" value="KAL0462039.1"/>
    <property type="molecule type" value="Genomic_DNA"/>
</dbReference>
<sequence>MCEAEILGVFQNCFNGEILGLLETPPRCFRVTRLCLSRKQTTMFGVYQCSGETVVLEYCMGNSSAMDDRMRLKLLGYDVEVLGYATVQAARDSDVG</sequence>
<accession>A0AAW2Y8D6</accession>
<evidence type="ECO:0000313" key="1">
    <source>
        <dbReference type="EMBL" id="KAL0462039.1"/>
    </source>
</evidence>
<dbReference type="AlphaFoldDB" id="A0AAW2Y8D6"/>
<reference evidence="1" key="1">
    <citation type="submission" date="2020-06" db="EMBL/GenBank/DDBJ databases">
        <authorList>
            <person name="Li T."/>
            <person name="Hu X."/>
            <person name="Zhang T."/>
            <person name="Song X."/>
            <person name="Zhang H."/>
            <person name="Dai N."/>
            <person name="Sheng W."/>
            <person name="Hou X."/>
            <person name="Wei L."/>
        </authorList>
    </citation>
    <scope>NUCLEOTIDE SEQUENCE</scope>
    <source>
        <strain evidence="1">KEN1</strain>
        <tissue evidence="1">Leaf</tissue>
    </source>
</reference>